<sequence>MVLRRVDEERGNLKGDLRKCRQKIRTLEKQCTRFPIILAARIEKAKAAPTVFRLKQKGIYSAEARMLARLLVRAGCGQDKIGRIIQLFGRVFGRPVRDQMSAHTVRRAVHEGGVASDIQVAYEVSRAACKYLLALDMLRRLTGEHVAFTASGDGTTVRHINLEARHIAVPVTETYQTTSSPFSDSSATSDHSMNTPKNRLLGVDSSVDHTSESQVSGWKEKFAHIAALFSASPFAQRTGRSLSVEECARRLAGMGGDHAADQFKTTNLLAKWKRDATYLVLARDHLGDTEAPSPAFQRLLDSASTAAISSVGGEDNWGLLSAEDQVAITAEEVERASSTLGKSLYEALSEDEKRPLDLFLRLGCAMHKDLNSVKGGNTAMMAAWADLGLVPPVLLANKQNASTLREVDLDALADAASLLLNTDLSPAEVRALESSARGGVKATSLAGAIFNNKDDKKGQHDAYAFYFRELVGQPLRFPDTSNTRYQSHCTAAAELLVHRDQYLEFLELVRDRKEKPGFNHMEENVYAALHDIPTLTELAVLTLYAQAVTHPYMRTARRQQNGLKLGPLHHQLKTHIQKLIDNPDLLLSPHGDHRSAALDGLDWERPEAVSAVLKKAPDLPHLKPLLLAFLRGALSTWTRFTQEFAAGGAIDRASEAEINAAWIFPTNDHNEGALGRYRAWSRTHPNATEAYFNSQVKCAHNETEDFIMTYLNTEADQKYLRMSAREFDESGHAALRRREHVLHAVRIAAKAARDRQERLRKAAEAQAKVDATVLILDADALLRLTRDKLEEQLEVYRKRLGDKEVPLKSKIPTKPEKLDALQKALSRHLARVTHDSISDAQIA</sequence>
<organism evidence="3 4">
    <name type="scientific">Trametes pubescens</name>
    <name type="common">White-rot fungus</name>
    <dbReference type="NCBI Taxonomy" id="154538"/>
    <lineage>
        <taxon>Eukaryota</taxon>
        <taxon>Fungi</taxon>
        <taxon>Dikarya</taxon>
        <taxon>Basidiomycota</taxon>
        <taxon>Agaricomycotina</taxon>
        <taxon>Agaricomycetes</taxon>
        <taxon>Polyporales</taxon>
        <taxon>Polyporaceae</taxon>
        <taxon>Trametes</taxon>
    </lineage>
</organism>
<dbReference type="AlphaFoldDB" id="A0A1M2VS89"/>
<evidence type="ECO:0000313" key="4">
    <source>
        <dbReference type="Proteomes" id="UP000184267"/>
    </source>
</evidence>
<gene>
    <name evidence="3" type="ORF">TRAPUB_13056</name>
</gene>
<keyword evidence="1" id="KW-0378">Hydrolase</keyword>
<keyword evidence="4" id="KW-1185">Reference proteome</keyword>
<reference evidence="3 4" key="1">
    <citation type="submission" date="2016-10" db="EMBL/GenBank/DDBJ databases">
        <title>Genome sequence of the basidiomycete white-rot fungus Trametes pubescens.</title>
        <authorList>
            <person name="Makela M.R."/>
            <person name="Granchi Z."/>
            <person name="Peng M."/>
            <person name="De Vries R.P."/>
            <person name="Grigoriev I."/>
            <person name="Riley R."/>
            <person name="Hilden K."/>
        </authorList>
    </citation>
    <scope>NUCLEOTIDE SEQUENCE [LARGE SCALE GENOMIC DNA]</scope>
    <source>
        <strain evidence="3 4">FBCC735</strain>
    </source>
</reference>
<dbReference type="Proteomes" id="UP000184267">
    <property type="component" value="Unassembled WGS sequence"/>
</dbReference>
<protein>
    <submittedName>
        <fullName evidence="3">Uncharacterized protein</fullName>
    </submittedName>
</protein>
<comment type="caution">
    <text evidence="3">The sequence shown here is derived from an EMBL/GenBank/DDBJ whole genome shotgun (WGS) entry which is preliminary data.</text>
</comment>
<feature type="region of interest" description="Disordered" evidence="2">
    <location>
        <begin position="175"/>
        <end position="198"/>
    </location>
</feature>
<evidence type="ECO:0000256" key="2">
    <source>
        <dbReference type="SAM" id="MobiDB-lite"/>
    </source>
</evidence>
<dbReference type="OrthoDB" id="2751128at2759"/>
<accession>A0A1M2VS89</accession>
<dbReference type="PANTHER" id="PTHR11046">
    <property type="entry name" value="OLIGORIBONUCLEASE, MITOCHONDRIAL"/>
    <property type="match status" value="1"/>
</dbReference>
<feature type="compositionally biased region" description="Low complexity" evidence="2">
    <location>
        <begin position="177"/>
        <end position="192"/>
    </location>
</feature>
<dbReference type="OMA" id="MNGDHAA"/>
<dbReference type="GO" id="GO:0000175">
    <property type="term" value="F:3'-5'-RNA exonuclease activity"/>
    <property type="evidence" value="ECO:0007669"/>
    <property type="project" value="InterPro"/>
</dbReference>
<proteinExistence type="predicted"/>
<keyword evidence="1" id="KW-0540">Nuclease</keyword>
<dbReference type="PANTHER" id="PTHR11046:SF25">
    <property type="match status" value="1"/>
</dbReference>
<name>A0A1M2VS89_TRAPU</name>
<evidence type="ECO:0000313" key="3">
    <source>
        <dbReference type="EMBL" id="OJT10457.1"/>
    </source>
</evidence>
<dbReference type="STRING" id="154538.A0A1M2VS89"/>
<evidence type="ECO:0000256" key="1">
    <source>
        <dbReference type="ARBA" id="ARBA00022722"/>
    </source>
</evidence>
<dbReference type="InterPro" id="IPR022894">
    <property type="entry name" value="Oligoribonuclease"/>
</dbReference>
<dbReference type="EMBL" id="MNAD01000776">
    <property type="protein sequence ID" value="OJT10457.1"/>
    <property type="molecule type" value="Genomic_DNA"/>
</dbReference>